<dbReference type="Proteomes" id="UP001319921">
    <property type="component" value="Chromosome"/>
</dbReference>
<dbReference type="AlphaFoldDB" id="A0AAQ4CUB5"/>
<dbReference type="RefSeq" id="WP_229569712.1">
    <property type="nucleotide sequence ID" value="NZ_AP025226.1"/>
</dbReference>
<protein>
    <recommendedName>
        <fullName evidence="1">Glycosyltransferase 2-like domain-containing protein</fullName>
    </recommendedName>
</protein>
<dbReference type="EMBL" id="AP025226">
    <property type="protein sequence ID" value="BDB99396.1"/>
    <property type="molecule type" value="Genomic_DNA"/>
</dbReference>
<dbReference type="Pfam" id="PF00535">
    <property type="entry name" value="Glycos_transf_2"/>
    <property type="match status" value="1"/>
</dbReference>
<gene>
    <name evidence="2" type="ORF">SACC_24130</name>
</gene>
<dbReference type="Gene3D" id="3.90.550.10">
    <property type="entry name" value="Spore Coat Polysaccharide Biosynthesis Protein SpsA, Chain A"/>
    <property type="match status" value="1"/>
</dbReference>
<dbReference type="CDD" id="cd00761">
    <property type="entry name" value="Glyco_tranf_GTA_type"/>
    <property type="match status" value="1"/>
</dbReference>
<dbReference type="SUPFAM" id="SSF53448">
    <property type="entry name" value="Nucleotide-diphospho-sugar transferases"/>
    <property type="match status" value="1"/>
</dbReference>
<evidence type="ECO:0000313" key="2">
    <source>
        <dbReference type="EMBL" id="BDB99396.1"/>
    </source>
</evidence>
<evidence type="ECO:0000313" key="3">
    <source>
        <dbReference type="Proteomes" id="UP001319921"/>
    </source>
</evidence>
<feature type="domain" description="Glycosyltransferase 2-like" evidence="1">
    <location>
        <begin position="9"/>
        <end position="114"/>
    </location>
</feature>
<dbReference type="KEGG" id="scas:SACC_24130"/>
<evidence type="ECO:0000259" key="1">
    <source>
        <dbReference type="Pfam" id="PF00535"/>
    </source>
</evidence>
<organism evidence="2 3">
    <name type="scientific">Saccharolobus caldissimus</name>
    <dbReference type="NCBI Taxonomy" id="1702097"/>
    <lineage>
        <taxon>Archaea</taxon>
        <taxon>Thermoproteota</taxon>
        <taxon>Thermoprotei</taxon>
        <taxon>Sulfolobales</taxon>
        <taxon>Sulfolobaceae</taxon>
        <taxon>Saccharolobus</taxon>
    </lineage>
</organism>
<keyword evidence="3" id="KW-1185">Reference proteome</keyword>
<dbReference type="InterPro" id="IPR001173">
    <property type="entry name" value="Glyco_trans_2-like"/>
</dbReference>
<sequence length="301" mass="35498">MKICIYGTVFNSVKKVENSIKSVFKPDYDIVIVDSYSSDGTWEKLQKLRKEYNLILLRFKSSRGKGRDYALKYCPDNSITAYFDLDAMYNENFHKLLELNLNFTHAGAIQWTYIAEKNYIIRMGGWKDLNSAEDVELESRLKIDNFFPLIIGYNERVIGGRESRYAKSKLSIYKRYTRYLIDNIRGNGYTLSDLINLYKKEGKKKWIYRIFLFPIAKVKGIYRNCGNINNTTCTILKDIEAMKEPKDFGFSDDYTIFVLPKDMAPEKYTLKIDFRIIKEYHNLLLYAKNEISLKNFIEHMK</sequence>
<reference evidence="2 3" key="1">
    <citation type="journal article" date="2022" name="Microbiol. Resour. Announc.">
        <title>Complete Genome Sequence of the Hyperthermophilic and Acidophilic Archaeon Saccharolobus caldissimus Strain HS-3T.</title>
        <authorList>
            <person name="Sakai H.D."/>
            <person name="Kurosawa N."/>
        </authorList>
    </citation>
    <scope>NUCLEOTIDE SEQUENCE [LARGE SCALE GENOMIC DNA]</scope>
    <source>
        <strain evidence="2 3">JCM32116</strain>
    </source>
</reference>
<proteinExistence type="predicted"/>
<dbReference type="GeneID" id="68867135"/>
<accession>A0AAQ4CUB5</accession>
<name>A0AAQ4CUB5_9CREN</name>
<dbReference type="InterPro" id="IPR029044">
    <property type="entry name" value="Nucleotide-diphossugar_trans"/>
</dbReference>